<protein>
    <recommendedName>
        <fullName evidence="5">Lipoprotein</fullName>
    </recommendedName>
</protein>
<evidence type="ECO:0008006" key="5">
    <source>
        <dbReference type="Google" id="ProtNLM"/>
    </source>
</evidence>
<keyword evidence="2" id="KW-0732">Signal</keyword>
<keyword evidence="1" id="KW-0472">Membrane</keyword>
<dbReference type="PROSITE" id="PS51257">
    <property type="entry name" value="PROKAR_LIPOPROTEIN"/>
    <property type="match status" value="1"/>
</dbReference>
<dbReference type="AlphaFoldDB" id="A0A2U2BCY9"/>
<dbReference type="Proteomes" id="UP000244956">
    <property type="component" value="Unassembled WGS sequence"/>
</dbReference>
<accession>A0A2U2BCY9</accession>
<keyword evidence="4" id="KW-1185">Reference proteome</keyword>
<feature type="chain" id="PRO_5015569652" description="Lipoprotein" evidence="2">
    <location>
        <begin position="24"/>
        <end position="254"/>
    </location>
</feature>
<comment type="caution">
    <text evidence="3">The sequence shown here is derived from an EMBL/GenBank/DDBJ whole genome shotgun (WGS) entry which is preliminary data.</text>
</comment>
<dbReference type="EMBL" id="QEWP01000001">
    <property type="protein sequence ID" value="PWE00934.1"/>
    <property type="molecule type" value="Genomic_DNA"/>
</dbReference>
<feature type="signal peptide" evidence="2">
    <location>
        <begin position="1"/>
        <end position="23"/>
    </location>
</feature>
<reference evidence="3 4" key="1">
    <citation type="submission" date="2018-05" db="EMBL/GenBank/DDBJ databases">
        <title>Marinilabilia rubrum sp. nov., isolated from saltern sediment.</title>
        <authorList>
            <person name="Zhang R."/>
        </authorList>
    </citation>
    <scope>NUCLEOTIDE SEQUENCE [LARGE SCALE GENOMIC DNA]</scope>
    <source>
        <strain evidence="3 4">WTE16</strain>
    </source>
</reference>
<evidence type="ECO:0000256" key="1">
    <source>
        <dbReference type="SAM" id="Phobius"/>
    </source>
</evidence>
<dbReference type="OrthoDB" id="948349at2"/>
<dbReference type="RefSeq" id="WP_109262389.1">
    <property type="nucleotide sequence ID" value="NZ_QEWP01000001.1"/>
</dbReference>
<name>A0A2U2BCY9_9BACT</name>
<organism evidence="3 4">
    <name type="scientific">Marinilabilia rubra</name>
    <dbReference type="NCBI Taxonomy" id="2162893"/>
    <lineage>
        <taxon>Bacteria</taxon>
        <taxon>Pseudomonadati</taxon>
        <taxon>Bacteroidota</taxon>
        <taxon>Bacteroidia</taxon>
        <taxon>Marinilabiliales</taxon>
        <taxon>Marinilabiliaceae</taxon>
        <taxon>Marinilabilia</taxon>
    </lineage>
</organism>
<feature type="transmembrane region" description="Helical" evidence="1">
    <location>
        <begin position="234"/>
        <end position="253"/>
    </location>
</feature>
<proteinExistence type="predicted"/>
<evidence type="ECO:0000313" key="3">
    <source>
        <dbReference type="EMBL" id="PWE00934.1"/>
    </source>
</evidence>
<keyword evidence="1" id="KW-1133">Transmembrane helix</keyword>
<gene>
    <name evidence="3" type="ORF">DDZ16_00120</name>
</gene>
<sequence length="254" mass="27978">MKQTYLLTLLVTLLALTSCSTYQYVTLEDAPATNENSSSSIKDSVKVAFTFTGDGGNIVMHIRNNSEHPIIVDKTKSNLIKGEKTIPLWEDKSVITASSTTRQSSVDKRNYYTDTDGQIIKDETLLFIPPASKGELNGPKIQTNFLDSTPNAEIKKILIPTPNGSFKGEQIHFGNNSPHQFRVFLTFSKYGSDEKPFFMDKTFNAKTLTNTSVKPNNFNKSGDKHFYIKETTGFGTFMGGVAGLGLLIIAAVAQ</sequence>
<evidence type="ECO:0000313" key="4">
    <source>
        <dbReference type="Proteomes" id="UP000244956"/>
    </source>
</evidence>
<evidence type="ECO:0000256" key="2">
    <source>
        <dbReference type="SAM" id="SignalP"/>
    </source>
</evidence>
<keyword evidence="1" id="KW-0812">Transmembrane</keyword>